<feature type="domain" description="Nucleotide-diphospho-sugar transferase" evidence="3">
    <location>
        <begin position="184"/>
        <end position="348"/>
    </location>
</feature>
<comment type="caution">
    <text evidence="4">The sequence shown here is derived from an EMBL/GenBank/DDBJ whole genome shotgun (WGS) entry which is preliminary data.</text>
</comment>
<keyword evidence="5" id="KW-1185">Reference proteome</keyword>
<gene>
    <name evidence="4" type="ORF">CYMTET_13006</name>
</gene>
<dbReference type="InterPro" id="IPR005069">
    <property type="entry name" value="Nucl-diP-sugar_transferase"/>
</dbReference>
<evidence type="ECO:0000313" key="5">
    <source>
        <dbReference type="Proteomes" id="UP001190700"/>
    </source>
</evidence>
<protein>
    <recommendedName>
        <fullName evidence="3">Nucleotide-diphospho-sugar transferase domain-containing protein</fullName>
    </recommendedName>
</protein>
<dbReference type="Pfam" id="PF03407">
    <property type="entry name" value="Nucleotid_trans"/>
    <property type="match status" value="1"/>
</dbReference>
<dbReference type="Proteomes" id="UP001190700">
    <property type="component" value="Unassembled WGS sequence"/>
</dbReference>
<sequence>MPTFSPFGFLLTYICFLFCISVSSNVVASSNHSILHGTGNAQVSARNTTRENCLLRSRNALASFDDWKEKHKHLTTSELNERYESFKNRVLACGEKSRTPPSEGGTHKADQSSEPSRPVPKEIETFTGHLEDEGTLDRALDHMGTDGRVVLLTVGGDFPTVVTHLANALGLVHRLREFGREGALLLTTDPKACEYVAKQNIVPVQACVWTTFLGNSKDWWPKMDESRNGYKRAMNARLLVYGKLLELKRTVHVLFVDNDVCFFKDPFPTLEATQKSLLMSGHTSQFNLGVMFGRNDLEGLPDDLGLIKEVNRRLAYIRALNDTRLSGRHYNAMWDQFVVNDVYEQWLTGNQTYTRSCLAFQGDEKCILPECCQGDPIKVVHNETGRLIMNANGVGMGTSKELIAHRNIQGLGVKRDDENGKPINHINWLQRIDCWYPPLTDLLDKPSIV</sequence>
<evidence type="ECO:0000256" key="2">
    <source>
        <dbReference type="SAM" id="SignalP"/>
    </source>
</evidence>
<feature type="region of interest" description="Disordered" evidence="1">
    <location>
        <begin position="95"/>
        <end position="120"/>
    </location>
</feature>
<dbReference type="AlphaFoldDB" id="A0AAE0LBH4"/>
<dbReference type="EMBL" id="LGRX02005133">
    <property type="protein sequence ID" value="KAK3279093.1"/>
    <property type="molecule type" value="Genomic_DNA"/>
</dbReference>
<proteinExistence type="predicted"/>
<accession>A0AAE0LBH4</accession>
<keyword evidence="2" id="KW-0732">Signal</keyword>
<evidence type="ECO:0000259" key="3">
    <source>
        <dbReference type="Pfam" id="PF03407"/>
    </source>
</evidence>
<organism evidence="4 5">
    <name type="scientific">Cymbomonas tetramitiformis</name>
    <dbReference type="NCBI Taxonomy" id="36881"/>
    <lineage>
        <taxon>Eukaryota</taxon>
        <taxon>Viridiplantae</taxon>
        <taxon>Chlorophyta</taxon>
        <taxon>Pyramimonadophyceae</taxon>
        <taxon>Pyramimonadales</taxon>
        <taxon>Pyramimonadaceae</taxon>
        <taxon>Cymbomonas</taxon>
    </lineage>
</organism>
<feature type="signal peptide" evidence="2">
    <location>
        <begin position="1"/>
        <end position="24"/>
    </location>
</feature>
<reference evidence="4 5" key="1">
    <citation type="journal article" date="2015" name="Genome Biol. Evol.">
        <title>Comparative Genomics of a Bacterivorous Green Alga Reveals Evolutionary Causalities and Consequences of Phago-Mixotrophic Mode of Nutrition.</title>
        <authorList>
            <person name="Burns J.A."/>
            <person name="Paasch A."/>
            <person name="Narechania A."/>
            <person name="Kim E."/>
        </authorList>
    </citation>
    <scope>NUCLEOTIDE SEQUENCE [LARGE SCALE GENOMIC DNA]</scope>
    <source>
        <strain evidence="4 5">PLY_AMNH</strain>
    </source>
</reference>
<evidence type="ECO:0000313" key="4">
    <source>
        <dbReference type="EMBL" id="KAK3279093.1"/>
    </source>
</evidence>
<name>A0AAE0LBH4_9CHLO</name>
<feature type="chain" id="PRO_5041948280" description="Nucleotide-diphospho-sugar transferase domain-containing protein" evidence="2">
    <location>
        <begin position="25"/>
        <end position="449"/>
    </location>
</feature>
<evidence type="ECO:0000256" key="1">
    <source>
        <dbReference type="SAM" id="MobiDB-lite"/>
    </source>
</evidence>